<organism evidence="3 4">
    <name type="scientific">Ophiocordyceps camponoti-rufipedis</name>
    <dbReference type="NCBI Taxonomy" id="2004952"/>
    <lineage>
        <taxon>Eukaryota</taxon>
        <taxon>Fungi</taxon>
        <taxon>Dikarya</taxon>
        <taxon>Ascomycota</taxon>
        <taxon>Pezizomycotina</taxon>
        <taxon>Sordariomycetes</taxon>
        <taxon>Hypocreomycetidae</taxon>
        <taxon>Hypocreales</taxon>
        <taxon>Ophiocordycipitaceae</taxon>
        <taxon>Ophiocordyceps</taxon>
    </lineage>
</organism>
<feature type="signal peptide" evidence="2">
    <location>
        <begin position="1"/>
        <end position="25"/>
    </location>
</feature>
<keyword evidence="4" id="KW-1185">Reference proteome</keyword>
<evidence type="ECO:0000313" key="3">
    <source>
        <dbReference type="EMBL" id="PHH81027.1"/>
    </source>
</evidence>
<feature type="region of interest" description="Disordered" evidence="1">
    <location>
        <begin position="140"/>
        <end position="324"/>
    </location>
</feature>
<reference evidence="3 4" key="1">
    <citation type="submission" date="2017-06" db="EMBL/GenBank/DDBJ databases">
        <title>Ant-infecting Ophiocordyceps genomes reveal a high diversity of potential behavioral manipulation genes and a possible major role for enterotoxins.</title>
        <authorList>
            <person name="De Bekker C."/>
            <person name="Evans H.C."/>
            <person name="Brachmann A."/>
            <person name="Hughes D.P."/>
        </authorList>
    </citation>
    <scope>NUCLEOTIDE SEQUENCE [LARGE SCALE GENOMIC DNA]</scope>
    <source>
        <strain evidence="3 4">Map16</strain>
    </source>
</reference>
<dbReference type="EMBL" id="NJES01000004">
    <property type="protein sequence ID" value="PHH81027.1"/>
    <property type="molecule type" value="Genomic_DNA"/>
</dbReference>
<sequence>MRPPSTLWILACATCLLLVPQSCYANFWTKWSLSKYGDKAPAILKPKYWKTGGKTQTETGFGVPANHEFVILQRPRENLKSAFVPRVEVLKDYSTPLKQTSAFSSKNDLSSSGVGTLSRPLSVTGSSNYELDRKRLYKEEHGSGKDSFSTQGSSTGISSSQGFYGRGPVPGPGSVLDRLRTEPRRYPPPTTPPPPPPVQNTLSSSLRNRKRPVNHIYDEPNSPLALQKNGQGALDYTEPYRSKGRSPSSSLQLSRSYESSDRMGKRPISSGYGTIEKYNRALPVHLDTANRRNQPPRLTNEEIDQLYAKPNLAAKKNRRQHQKS</sequence>
<feature type="compositionally biased region" description="Pro residues" evidence="1">
    <location>
        <begin position="186"/>
        <end position="198"/>
    </location>
</feature>
<feature type="chain" id="PRO_5012203175" evidence="2">
    <location>
        <begin position="26"/>
        <end position="324"/>
    </location>
</feature>
<dbReference type="AlphaFoldDB" id="A0A2C5ZJ16"/>
<keyword evidence="2" id="KW-0732">Signal</keyword>
<name>A0A2C5ZJ16_9HYPO</name>
<dbReference type="Proteomes" id="UP000226431">
    <property type="component" value="Unassembled WGS sequence"/>
</dbReference>
<dbReference type="OrthoDB" id="10407826at2759"/>
<feature type="compositionally biased region" description="Low complexity" evidence="1">
    <location>
        <begin position="245"/>
        <end position="257"/>
    </location>
</feature>
<evidence type="ECO:0000313" key="4">
    <source>
        <dbReference type="Proteomes" id="UP000226431"/>
    </source>
</evidence>
<feature type="compositionally biased region" description="Low complexity" evidence="1">
    <location>
        <begin position="147"/>
        <end position="163"/>
    </location>
</feature>
<gene>
    <name evidence="3" type="ORF">CDD80_4331</name>
</gene>
<proteinExistence type="predicted"/>
<evidence type="ECO:0000256" key="2">
    <source>
        <dbReference type="SAM" id="SignalP"/>
    </source>
</evidence>
<evidence type="ECO:0000256" key="1">
    <source>
        <dbReference type="SAM" id="MobiDB-lite"/>
    </source>
</evidence>
<protein>
    <submittedName>
        <fullName evidence="3">Uncharacterized protein</fullName>
    </submittedName>
</protein>
<feature type="compositionally biased region" description="Basic residues" evidence="1">
    <location>
        <begin position="315"/>
        <end position="324"/>
    </location>
</feature>
<feature type="region of interest" description="Disordered" evidence="1">
    <location>
        <begin position="101"/>
        <end position="125"/>
    </location>
</feature>
<comment type="caution">
    <text evidence="3">The sequence shown here is derived from an EMBL/GenBank/DDBJ whole genome shotgun (WGS) entry which is preliminary data.</text>
</comment>
<accession>A0A2C5ZJ16</accession>